<dbReference type="KEGG" id="sfk:KY5_3742c"/>
<sequence>MDAGLAAILGAAVGACGTAVAAGVSGFFARSQLAQQLAAQHRQMERQIRADLATQMREPRRQAYVDYAAEVGGQLDALDWVLHALSTAPSLRSAAAERLDVFGLSSSTAYEGVLLEGPEEVAHAASELMAAVQKARSLAHVWLMSLERDDADAPAEPPRDFAAELRHAVDAAHQARRDFRFLAMDAIRADGGHAEGEQGRARTAAIHQVLGRRVWGG</sequence>
<dbReference type="AlphaFoldDB" id="A0A291QAD4"/>
<accession>A0A291QAD4</accession>
<reference evidence="1 2" key="1">
    <citation type="submission" date="2017-08" db="EMBL/GenBank/DDBJ databases">
        <title>Complete Genome Sequence of Streptomyces formicae KY5, the formicamycin producer.</title>
        <authorList>
            <person name="Holmes N.A."/>
            <person name="Devine R."/>
            <person name="Qin Z."/>
            <person name="Seipke R.F."/>
            <person name="Wilkinson B."/>
            <person name="Hutchings M.I."/>
        </authorList>
    </citation>
    <scope>NUCLEOTIDE SEQUENCE [LARGE SCALE GENOMIC DNA]</scope>
    <source>
        <strain evidence="1 2">KY5</strain>
    </source>
</reference>
<evidence type="ECO:0000313" key="1">
    <source>
        <dbReference type="EMBL" id="ATL28760.1"/>
    </source>
</evidence>
<dbReference type="RefSeq" id="WP_159072553.1">
    <property type="nucleotide sequence ID" value="NZ_CP022685.1"/>
</dbReference>
<dbReference type="EMBL" id="CP022685">
    <property type="protein sequence ID" value="ATL28760.1"/>
    <property type="molecule type" value="Genomic_DNA"/>
</dbReference>
<proteinExistence type="predicted"/>
<keyword evidence="2" id="KW-1185">Reference proteome</keyword>
<evidence type="ECO:0000313" key="2">
    <source>
        <dbReference type="Proteomes" id="UP000221011"/>
    </source>
</evidence>
<name>A0A291QAD4_9ACTN</name>
<dbReference type="Proteomes" id="UP000221011">
    <property type="component" value="Chromosome"/>
</dbReference>
<gene>
    <name evidence="1" type="ORF">KY5_3742c</name>
</gene>
<protein>
    <submittedName>
        <fullName evidence="1">Uncharacterized protein</fullName>
    </submittedName>
</protein>
<organism evidence="1 2">
    <name type="scientific">Streptomyces formicae</name>
    <dbReference type="NCBI Taxonomy" id="1616117"/>
    <lineage>
        <taxon>Bacteria</taxon>
        <taxon>Bacillati</taxon>
        <taxon>Actinomycetota</taxon>
        <taxon>Actinomycetes</taxon>
        <taxon>Kitasatosporales</taxon>
        <taxon>Streptomycetaceae</taxon>
        <taxon>Streptomyces</taxon>
    </lineage>
</organism>